<feature type="region of interest" description="Disordered" evidence="1">
    <location>
        <begin position="181"/>
        <end position="200"/>
    </location>
</feature>
<dbReference type="EMBL" id="JADFTS010000004">
    <property type="protein sequence ID" value="KAF9608876.1"/>
    <property type="molecule type" value="Genomic_DNA"/>
</dbReference>
<reference evidence="2 3" key="1">
    <citation type="submission" date="2020-10" db="EMBL/GenBank/DDBJ databases">
        <title>The Coptis chinensis genome and diversification of protoberbering-type alkaloids.</title>
        <authorList>
            <person name="Wang B."/>
            <person name="Shu S."/>
            <person name="Song C."/>
            <person name="Liu Y."/>
        </authorList>
    </citation>
    <scope>NUCLEOTIDE SEQUENCE [LARGE SCALE GENOMIC DNA]</scope>
    <source>
        <strain evidence="2">HL-2020</strain>
        <tissue evidence="2">Leaf</tissue>
    </source>
</reference>
<gene>
    <name evidence="2" type="ORF">IFM89_011914</name>
</gene>
<accession>A0A835M313</accession>
<comment type="caution">
    <text evidence="2">The sequence shown here is derived from an EMBL/GenBank/DDBJ whole genome shotgun (WGS) entry which is preliminary data.</text>
</comment>
<dbReference type="Proteomes" id="UP000631114">
    <property type="component" value="Unassembled WGS sequence"/>
</dbReference>
<dbReference type="AlphaFoldDB" id="A0A835M313"/>
<evidence type="ECO:0000313" key="3">
    <source>
        <dbReference type="Proteomes" id="UP000631114"/>
    </source>
</evidence>
<evidence type="ECO:0000313" key="2">
    <source>
        <dbReference type="EMBL" id="KAF9608876.1"/>
    </source>
</evidence>
<keyword evidence="3" id="KW-1185">Reference proteome</keyword>
<organism evidence="2 3">
    <name type="scientific">Coptis chinensis</name>
    <dbReference type="NCBI Taxonomy" id="261450"/>
    <lineage>
        <taxon>Eukaryota</taxon>
        <taxon>Viridiplantae</taxon>
        <taxon>Streptophyta</taxon>
        <taxon>Embryophyta</taxon>
        <taxon>Tracheophyta</taxon>
        <taxon>Spermatophyta</taxon>
        <taxon>Magnoliopsida</taxon>
        <taxon>Ranunculales</taxon>
        <taxon>Ranunculaceae</taxon>
        <taxon>Coptidoideae</taxon>
        <taxon>Coptis</taxon>
    </lineage>
</organism>
<feature type="region of interest" description="Disordered" evidence="1">
    <location>
        <begin position="140"/>
        <end position="164"/>
    </location>
</feature>
<feature type="non-terminal residue" evidence="2">
    <location>
        <position position="200"/>
    </location>
</feature>
<feature type="compositionally biased region" description="Basic and acidic residues" evidence="1">
    <location>
        <begin position="153"/>
        <end position="164"/>
    </location>
</feature>
<name>A0A835M313_9MAGN</name>
<sequence length="200" mass="23017">MTFKGLPKGYRNWDKYCFLVRGNWNPYETRVPNRIIGDRPSITDFHVSSEALEHLRFYFSMDMDENILDLSWPNEVAPRQQVTILKARQVGDEQRDNEQRPLVTASPILEARLKTQKRKKKDEAANDGIEELKALKVLPKSTASMERRSKRKVDKDVNGTRKPETVVVTESVEVGVKEVTWAKGTPDDGRRLPLVPLNNE</sequence>
<proteinExistence type="predicted"/>
<protein>
    <submittedName>
        <fullName evidence="2">Uncharacterized protein</fullName>
    </submittedName>
</protein>
<evidence type="ECO:0000256" key="1">
    <source>
        <dbReference type="SAM" id="MobiDB-lite"/>
    </source>
</evidence>